<dbReference type="PANTHER" id="PTHR31050">
    <property type="entry name" value="OS08G0413200 PROTEIN"/>
    <property type="match status" value="1"/>
</dbReference>
<evidence type="ECO:0000313" key="2">
    <source>
        <dbReference type="Proteomes" id="UP001443914"/>
    </source>
</evidence>
<dbReference type="Pfam" id="PF06880">
    <property type="entry name" value="DUF1262"/>
    <property type="match status" value="1"/>
</dbReference>
<reference evidence="1" key="1">
    <citation type="submission" date="2024-03" db="EMBL/GenBank/DDBJ databases">
        <title>WGS assembly of Saponaria officinalis var. Norfolk2.</title>
        <authorList>
            <person name="Jenkins J."/>
            <person name="Shu S."/>
            <person name="Grimwood J."/>
            <person name="Barry K."/>
            <person name="Goodstein D."/>
            <person name="Schmutz J."/>
            <person name="Leebens-Mack J."/>
            <person name="Osbourn A."/>
        </authorList>
    </citation>
    <scope>NUCLEOTIDE SEQUENCE [LARGE SCALE GENOMIC DNA]</scope>
    <source>
        <strain evidence="1">JIC</strain>
    </source>
</reference>
<name>A0AAW1MNA4_SAPOF</name>
<comment type="caution">
    <text evidence="1">The sequence shown here is derived from an EMBL/GenBank/DDBJ whole genome shotgun (WGS) entry which is preliminary data.</text>
</comment>
<gene>
    <name evidence="1" type="ORF">RND81_02G200300</name>
</gene>
<dbReference type="InterPro" id="IPR010683">
    <property type="entry name" value="DUF1262"/>
</dbReference>
<accession>A0AAW1MNA4</accession>
<dbReference type="PANTHER" id="PTHR31050:SF3">
    <property type="entry name" value="OS08G0412800 PROTEIN"/>
    <property type="match status" value="1"/>
</dbReference>
<dbReference type="AlphaFoldDB" id="A0AAW1MNA4"/>
<sequence>MSCICPRFSTKLLDGLLIKLYKYKNSTITKLGKNTNKIKRVEHTSMYVTRPLSLYKKSPELLQSPTIEGPYSGYLVVHDEDTTPTCLGLSHGGVSLIELPFPSNKLLNIKDYGPFQHLVFVVPILDQPLSSNRYYVIKAHKKHKGEAYSCSKEENRGMSSIDDNKPRHLFPNNIYHQFEFSQTITCNNNNTFTAKSIASDGHVPRFLRNIPSIQIHKSTPIPNNLILNSAKGLDKVLRSRYPSFDFPITRVSSDAVCVGKWVCPFMFIFDGELGYQVKNSMYYEMSLEQTWERIFTSDNNLANNNNHNNNKVMIDVVVPIQEFKIGGKDGVIDSRKCDGNVVWFRTIGSVGEERSVGLSTMIVERMIWEQKRVGWVNNEKQVRVVREEEYGGIGWWVRFGCFVLVERFVLRRMDGSLVFTCDFKHTQEIRTKWE</sequence>
<organism evidence="1 2">
    <name type="scientific">Saponaria officinalis</name>
    <name type="common">Common soapwort</name>
    <name type="synonym">Lychnis saponaria</name>
    <dbReference type="NCBI Taxonomy" id="3572"/>
    <lineage>
        <taxon>Eukaryota</taxon>
        <taxon>Viridiplantae</taxon>
        <taxon>Streptophyta</taxon>
        <taxon>Embryophyta</taxon>
        <taxon>Tracheophyta</taxon>
        <taxon>Spermatophyta</taxon>
        <taxon>Magnoliopsida</taxon>
        <taxon>eudicotyledons</taxon>
        <taxon>Gunneridae</taxon>
        <taxon>Pentapetalae</taxon>
        <taxon>Caryophyllales</taxon>
        <taxon>Caryophyllaceae</taxon>
        <taxon>Caryophylleae</taxon>
        <taxon>Saponaria</taxon>
    </lineage>
</organism>
<dbReference type="EMBL" id="JBDFQZ010000002">
    <property type="protein sequence ID" value="KAK9750478.1"/>
    <property type="molecule type" value="Genomic_DNA"/>
</dbReference>
<dbReference type="Proteomes" id="UP001443914">
    <property type="component" value="Unassembled WGS sequence"/>
</dbReference>
<protein>
    <submittedName>
        <fullName evidence="1">Uncharacterized protein</fullName>
    </submittedName>
</protein>
<keyword evidence="2" id="KW-1185">Reference proteome</keyword>
<evidence type="ECO:0000313" key="1">
    <source>
        <dbReference type="EMBL" id="KAK9750478.1"/>
    </source>
</evidence>
<proteinExistence type="predicted"/>